<gene>
    <name evidence="1" type="ORF">SNEC2469_LOCUS32899</name>
</gene>
<comment type="caution">
    <text evidence="1">The sequence shown here is derived from an EMBL/GenBank/DDBJ whole genome shotgun (WGS) entry which is preliminary data.</text>
</comment>
<sequence>MIKLKPESVPLYLGHQSVSAYFPFGETAVTNLIEGQLAFLHHVRNYEEQLDEIAASVEEVTALKGQPNGWAVKNSKSLSHALRHNQQLKLGKFLEASIEQLDEFTSLRPFRWEPRKFFASLMANSKGRFQTGIAPMACSFSRFLDWDFSIGISAIQGHSRMPEQVADIAQGERLTAQRLRSLDLFSTPPKTTTTTASSAMVSFCAPLAKGGNVTGRLSTLFMQVDPSLRGLARWCGTGATFSMPTARHRHVLQPRSQPLPLPDRQRCRAVLPRCGPDVPHVSLKAAS</sequence>
<name>A0A813C0I0_9DINO</name>
<dbReference type="Proteomes" id="UP000601435">
    <property type="component" value="Unassembled WGS sequence"/>
</dbReference>
<keyword evidence="2" id="KW-1185">Reference proteome</keyword>
<organism evidence="1 2">
    <name type="scientific">Symbiodinium necroappetens</name>
    <dbReference type="NCBI Taxonomy" id="1628268"/>
    <lineage>
        <taxon>Eukaryota</taxon>
        <taxon>Sar</taxon>
        <taxon>Alveolata</taxon>
        <taxon>Dinophyceae</taxon>
        <taxon>Suessiales</taxon>
        <taxon>Symbiodiniaceae</taxon>
        <taxon>Symbiodinium</taxon>
    </lineage>
</organism>
<reference evidence="1" key="1">
    <citation type="submission" date="2021-02" db="EMBL/GenBank/DDBJ databases">
        <authorList>
            <person name="Dougan E. K."/>
            <person name="Rhodes N."/>
            <person name="Thang M."/>
            <person name="Chan C."/>
        </authorList>
    </citation>
    <scope>NUCLEOTIDE SEQUENCE</scope>
</reference>
<dbReference type="EMBL" id="CAJNJA010084794">
    <property type="protein sequence ID" value="CAE7937795.1"/>
    <property type="molecule type" value="Genomic_DNA"/>
</dbReference>
<dbReference type="OrthoDB" id="425635at2759"/>
<dbReference type="AlphaFoldDB" id="A0A813C0I0"/>
<evidence type="ECO:0000313" key="1">
    <source>
        <dbReference type="EMBL" id="CAE7937795.1"/>
    </source>
</evidence>
<evidence type="ECO:0000313" key="2">
    <source>
        <dbReference type="Proteomes" id="UP000601435"/>
    </source>
</evidence>
<protein>
    <submittedName>
        <fullName evidence="1">Uncharacterized protein</fullName>
    </submittedName>
</protein>
<accession>A0A813C0I0</accession>
<proteinExistence type="predicted"/>